<dbReference type="InterPro" id="IPR019546">
    <property type="entry name" value="TAT_signal_bac_arc"/>
</dbReference>
<gene>
    <name evidence="1" type="ordered locus">TTHA1949</name>
</gene>
<organism evidence="1 2">
    <name type="scientific">Thermus thermophilus (strain ATCC 27634 / DSM 579 / HB8)</name>
    <dbReference type="NCBI Taxonomy" id="300852"/>
    <lineage>
        <taxon>Bacteria</taxon>
        <taxon>Thermotogati</taxon>
        <taxon>Deinococcota</taxon>
        <taxon>Deinococci</taxon>
        <taxon>Thermales</taxon>
        <taxon>Thermaceae</taxon>
        <taxon>Thermus</taxon>
    </lineage>
</organism>
<accession>Q5SGY1</accession>
<dbReference type="Gene3D" id="2.130.10.10">
    <property type="entry name" value="YVTN repeat-like/Quinoprotein amine dehydrogenase"/>
    <property type="match status" value="3"/>
</dbReference>
<dbReference type="AlphaFoldDB" id="Q5SGY1"/>
<dbReference type="EnsemblBacteria" id="BAD71772">
    <property type="protein sequence ID" value="BAD71772"/>
    <property type="gene ID" value="BAD71772"/>
</dbReference>
<dbReference type="NCBIfam" id="TIGR01409">
    <property type="entry name" value="TAT_signal_seq"/>
    <property type="match status" value="1"/>
</dbReference>
<dbReference type="InterPro" id="IPR011048">
    <property type="entry name" value="Haem_d1_sf"/>
</dbReference>
<dbReference type="PATRIC" id="fig|300852.9.peg.1921"/>
<dbReference type="SUPFAM" id="SSF50969">
    <property type="entry name" value="YVTN repeat-like/Quinoprotein amine dehydrogenase"/>
    <property type="match status" value="1"/>
</dbReference>
<dbReference type="HOGENOM" id="CLU_650415_0_0_0"/>
<dbReference type="InterPro" id="IPR006311">
    <property type="entry name" value="TAT_signal"/>
</dbReference>
<dbReference type="PROSITE" id="PS51318">
    <property type="entry name" value="TAT"/>
    <property type="match status" value="1"/>
</dbReference>
<dbReference type="PhylomeDB" id="Q5SGY1"/>
<dbReference type="PANTHER" id="PTHR47197">
    <property type="entry name" value="PROTEIN NIRF"/>
    <property type="match status" value="1"/>
</dbReference>
<dbReference type="SUPFAM" id="SSF51004">
    <property type="entry name" value="C-terminal (heme d1) domain of cytochrome cd1-nitrite reductase"/>
    <property type="match status" value="1"/>
</dbReference>
<dbReference type="KEGG" id="ttj:TTHA1949"/>
<protein>
    <submittedName>
        <fullName evidence="1">Uncharacterized protein</fullName>
    </submittedName>
</protein>
<dbReference type="PANTHER" id="PTHR47197:SF3">
    <property type="entry name" value="DIHYDRO-HEME D1 DEHYDROGENASE"/>
    <property type="match status" value="1"/>
</dbReference>
<reference evidence="1 2" key="1">
    <citation type="submission" date="2004-11" db="EMBL/GenBank/DDBJ databases">
        <title>Complete genome sequence of Thermus thermophilus HB8.</title>
        <authorList>
            <person name="Masui R."/>
            <person name="Kurokawa K."/>
            <person name="Nakagawa N."/>
            <person name="Tokunaga F."/>
            <person name="Koyama Y."/>
            <person name="Shibata T."/>
            <person name="Oshima T."/>
            <person name="Yokoyama S."/>
            <person name="Yasunaga T."/>
            <person name="Kuramitsu S."/>
        </authorList>
    </citation>
    <scope>NUCLEOTIDE SEQUENCE [LARGE SCALE GENOMIC DNA]</scope>
    <source>
        <strain evidence="2">ATCC 27634 / DSM 579 / HB8</strain>
    </source>
</reference>
<dbReference type="eggNOG" id="COG3391">
    <property type="taxonomic scope" value="Bacteria"/>
</dbReference>
<keyword evidence="2" id="KW-1185">Reference proteome</keyword>
<evidence type="ECO:0000313" key="2">
    <source>
        <dbReference type="Proteomes" id="UP000000532"/>
    </source>
</evidence>
<dbReference type="InterPro" id="IPR011044">
    <property type="entry name" value="Quino_amine_DH_bsu"/>
</dbReference>
<dbReference type="Proteomes" id="UP000000532">
    <property type="component" value="Chromosome"/>
</dbReference>
<proteinExistence type="predicted"/>
<dbReference type="InterPro" id="IPR015943">
    <property type="entry name" value="WD40/YVTN_repeat-like_dom_sf"/>
</dbReference>
<dbReference type="InterPro" id="IPR051200">
    <property type="entry name" value="Host-pathogen_enzymatic-act"/>
</dbReference>
<sequence length="415" mass="45474">MGKLNRRDVIKGLGMAAASLAAAQRGLQARAAPSRIVWSPYVVFLNANAKAFIVDTRTDQVVASLDTARGATLGSMTPDAKKVYVSGAGEGETRVVILDLENLRVAKVLETGNRPKHGLVSPDGRRVGVDHWALSGGKLRLTFIRTEDDTIEKVLDIPVTNQPKGVTSMHNAWSWDSRYFFSVDRVDDRLVVVDTADWSVRTFSAPSVPHYPVVSPDGKELWLVHEGNDRVRPGIAVYDLTRPDLPIVAQVEMPLIGEDAVEAHHGNFTQDGRYFMALNRGPGNNLRGREVAFFSPRTKRLVHRLTCASTGVGHAYNSPDGRRVIATNYGNNVITVIDLLGLRTLKDLVIGKGRMGHVVFTPDGRFAYLSNADGNLYKLDMRSLTVVKVIETGQTNGGGQVLNVWTNVFEELPRG</sequence>
<evidence type="ECO:0000313" key="1">
    <source>
        <dbReference type="EMBL" id="BAD71772.1"/>
    </source>
</evidence>
<name>Q5SGY1_THET8</name>
<dbReference type="EMBL" id="AP008226">
    <property type="protein sequence ID" value="BAD71772.1"/>
    <property type="molecule type" value="Genomic_DNA"/>
</dbReference>